<proteinExistence type="predicted"/>
<dbReference type="RefSeq" id="XP_041286400.1">
    <property type="nucleotide sequence ID" value="XM_041431929.1"/>
</dbReference>
<evidence type="ECO:0000256" key="2">
    <source>
        <dbReference type="SAM" id="SignalP"/>
    </source>
</evidence>
<dbReference type="EMBL" id="JABBWM010000099">
    <property type="protein sequence ID" value="KAG2091015.1"/>
    <property type="molecule type" value="Genomic_DNA"/>
</dbReference>
<feature type="region of interest" description="Disordered" evidence="1">
    <location>
        <begin position="419"/>
        <end position="440"/>
    </location>
</feature>
<protein>
    <submittedName>
        <fullName evidence="3">Uncharacterized protein</fullName>
    </submittedName>
</protein>
<evidence type="ECO:0000313" key="4">
    <source>
        <dbReference type="Proteomes" id="UP000823399"/>
    </source>
</evidence>
<accession>A0A9P7EU74</accession>
<evidence type="ECO:0000256" key="1">
    <source>
        <dbReference type="SAM" id="MobiDB-lite"/>
    </source>
</evidence>
<organism evidence="3 4">
    <name type="scientific">Suillus discolor</name>
    <dbReference type="NCBI Taxonomy" id="1912936"/>
    <lineage>
        <taxon>Eukaryota</taxon>
        <taxon>Fungi</taxon>
        <taxon>Dikarya</taxon>
        <taxon>Basidiomycota</taxon>
        <taxon>Agaricomycotina</taxon>
        <taxon>Agaricomycetes</taxon>
        <taxon>Agaricomycetidae</taxon>
        <taxon>Boletales</taxon>
        <taxon>Suillineae</taxon>
        <taxon>Suillaceae</taxon>
        <taxon>Suillus</taxon>
    </lineage>
</organism>
<reference evidence="3" key="1">
    <citation type="journal article" date="2020" name="New Phytol.">
        <title>Comparative genomics reveals dynamic genome evolution in host specialist ectomycorrhizal fungi.</title>
        <authorList>
            <person name="Lofgren L.A."/>
            <person name="Nguyen N.H."/>
            <person name="Vilgalys R."/>
            <person name="Ruytinx J."/>
            <person name="Liao H.L."/>
            <person name="Branco S."/>
            <person name="Kuo A."/>
            <person name="LaButti K."/>
            <person name="Lipzen A."/>
            <person name="Andreopoulos W."/>
            <person name="Pangilinan J."/>
            <person name="Riley R."/>
            <person name="Hundley H."/>
            <person name="Na H."/>
            <person name="Barry K."/>
            <person name="Grigoriev I.V."/>
            <person name="Stajich J.E."/>
            <person name="Kennedy P.G."/>
        </authorList>
    </citation>
    <scope>NUCLEOTIDE SEQUENCE</scope>
    <source>
        <strain evidence="3">FC423</strain>
    </source>
</reference>
<name>A0A9P7EU74_9AGAM</name>
<dbReference type="GeneID" id="64694188"/>
<dbReference type="Proteomes" id="UP000823399">
    <property type="component" value="Unassembled WGS sequence"/>
</dbReference>
<evidence type="ECO:0000313" key="3">
    <source>
        <dbReference type="EMBL" id="KAG2091015.1"/>
    </source>
</evidence>
<keyword evidence="2" id="KW-0732">Signal</keyword>
<keyword evidence="4" id="KW-1185">Reference proteome</keyword>
<feature type="chain" id="PRO_5040406620" evidence="2">
    <location>
        <begin position="25"/>
        <end position="440"/>
    </location>
</feature>
<feature type="signal peptide" evidence="2">
    <location>
        <begin position="1"/>
        <end position="24"/>
    </location>
</feature>
<dbReference type="OrthoDB" id="2669721at2759"/>
<gene>
    <name evidence="3" type="ORF">F5147DRAFT_586490</name>
</gene>
<feature type="compositionally biased region" description="Acidic residues" evidence="1">
    <location>
        <begin position="427"/>
        <end position="440"/>
    </location>
</feature>
<sequence>MHLAGNLSDLLLSLWCGTMDCSTTDDIGTWDWAVLRDDDTWRAHRDAVEKAGLYLPGSFHRKPCNIAEKLNTSYKTWEFQVYMFGLAPALLYGTLPEKYWTNYCKLIPGFQLMCQHQITSQDIADAYQLLCTWEHEFELLYYQLKEDRLQMVCPCIHQTSHLVSETIQKGPPICYAQWTMEHTIGNLGQEICQPSQPYANLSQEGVQRCRVNTLLSAMPELDDPPKGLPPGAVDLGDGYILLRKQDRYLLFPAVGDVAEAIQDFLGHGRILPCIKRWARLLLPNGQVACSAWRETLKSLEQTRMSRNVKFKHKGQYRFGEVLYFTRLAVEADADHDDDWQFADVAVIRMYSLPDDDLLRLSSHTVASCTHLDTISIVDVKQIISVVAMVPHRPTLPSGVTEDRFFMVEKPGLDVSNLGVPYGHGAGEDNDDNDIDNEGIE</sequence>
<comment type="caution">
    <text evidence="3">The sequence shown here is derived from an EMBL/GenBank/DDBJ whole genome shotgun (WGS) entry which is preliminary data.</text>
</comment>
<dbReference type="AlphaFoldDB" id="A0A9P7EU74"/>